<comment type="caution">
    <text evidence="3">The sequence shown here is derived from an EMBL/GenBank/DDBJ whole genome shotgun (WGS) entry which is preliminary data.</text>
</comment>
<reference evidence="3 4" key="1">
    <citation type="submission" date="2021-03" db="EMBL/GenBank/DDBJ databases">
        <title>Genomic Encyclopedia of Type Strains, Phase III (KMG-III): the genomes of soil and plant-associated and newly described type strains.</title>
        <authorList>
            <person name="Whitman W."/>
        </authorList>
    </citation>
    <scope>NUCLEOTIDE SEQUENCE [LARGE SCALE GENOMIC DNA]</scope>
    <source>
        <strain evidence="3 4">IMMIB AFH-6</strain>
    </source>
</reference>
<dbReference type="InterPro" id="IPR002789">
    <property type="entry name" value="HerA_central"/>
</dbReference>
<proteinExistence type="predicted"/>
<dbReference type="InterPro" id="IPR027417">
    <property type="entry name" value="P-loop_NTPase"/>
</dbReference>
<dbReference type="EMBL" id="JAGINP010000002">
    <property type="protein sequence ID" value="MBP2291017.1"/>
    <property type="molecule type" value="Genomic_DNA"/>
</dbReference>
<keyword evidence="4" id="KW-1185">Reference proteome</keyword>
<name>A0ABS4SEK8_9PROT</name>
<sequence>MTGQFKVVLGKEVERRLIDLQLDLVELMSTRLLIQGASGAGKTWTLRRTLEQSARMVQQIVVDIEGDFASLSKHFGHAVVGVDEARRIGGAELAHHIREHRYSAVLDLSGADRDEQAYIAADFMEGLVSAPQATWETAALVAVDEAHTIAPERSSGAGDDRKASTGALVDLAARGRKRGLCLVAGTQRVAKLHKNVVAEMGNVLIGRTVIDVDVSRAAGLLGVSAAQAAKLRQLKAGDFFAVGTALASRPTLFRVGEVTSEHRSTPPLSGPSSLDAAEVTAMLRAMPPKNKPATMDEPANDAGAVAIAAE</sequence>
<evidence type="ECO:0000313" key="4">
    <source>
        <dbReference type="Proteomes" id="UP000781958"/>
    </source>
</evidence>
<dbReference type="InterPro" id="IPR008571">
    <property type="entry name" value="HerA-like"/>
</dbReference>
<dbReference type="Proteomes" id="UP000781958">
    <property type="component" value="Unassembled WGS sequence"/>
</dbReference>
<dbReference type="SUPFAM" id="SSF52540">
    <property type="entry name" value="P-loop containing nucleoside triphosphate hydrolases"/>
    <property type="match status" value="1"/>
</dbReference>
<dbReference type="RefSeq" id="WP_209764216.1">
    <property type="nucleotide sequence ID" value="NZ_JAGINP010000002.1"/>
</dbReference>
<dbReference type="PANTHER" id="PTHR42957:SF2">
    <property type="entry name" value="HELICASE HERA CENTRAL DOMAIN-CONTAINING PROTEIN"/>
    <property type="match status" value="1"/>
</dbReference>
<protein>
    <submittedName>
        <fullName evidence="3">DNA helicase HerA-like ATPase</fullName>
    </submittedName>
</protein>
<evidence type="ECO:0000259" key="2">
    <source>
        <dbReference type="SMART" id="SM00382"/>
    </source>
</evidence>
<dbReference type="InterPro" id="IPR003593">
    <property type="entry name" value="AAA+_ATPase"/>
</dbReference>
<dbReference type="Gene3D" id="3.40.50.300">
    <property type="entry name" value="P-loop containing nucleotide triphosphate hydrolases"/>
    <property type="match status" value="1"/>
</dbReference>
<evidence type="ECO:0000256" key="1">
    <source>
        <dbReference type="SAM" id="MobiDB-lite"/>
    </source>
</evidence>
<dbReference type="PANTHER" id="PTHR42957">
    <property type="entry name" value="HELICASE MJ1565-RELATED"/>
    <property type="match status" value="1"/>
</dbReference>
<feature type="domain" description="AAA+ ATPase" evidence="2">
    <location>
        <begin position="28"/>
        <end position="216"/>
    </location>
</feature>
<dbReference type="SMART" id="SM00382">
    <property type="entry name" value="AAA"/>
    <property type="match status" value="1"/>
</dbReference>
<accession>A0ABS4SEK8</accession>
<evidence type="ECO:0000313" key="3">
    <source>
        <dbReference type="EMBL" id="MBP2291017.1"/>
    </source>
</evidence>
<gene>
    <name evidence="3" type="ORF">J2851_000759</name>
</gene>
<feature type="region of interest" description="Disordered" evidence="1">
    <location>
        <begin position="287"/>
        <end position="310"/>
    </location>
</feature>
<organism evidence="3 4">
    <name type="scientific">Azospirillum rugosum</name>
    <dbReference type="NCBI Taxonomy" id="416170"/>
    <lineage>
        <taxon>Bacteria</taxon>
        <taxon>Pseudomonadati</taxon>
        <taxon>Pseudomonadota</taxon>
        <taxon>Alphaproteobacteria</taxon>
        <taxon>Rhodospirillales</taxon>
        <taxon>Azospirillaceae</taxon>
        <taxon>Azospirillum</taxon>
    </lineage>
</organism>
<dbReference type="Pfam" id="PF01935">
    <property type="entry name" value="DUF87"/>
    <property type="match status" value="1"/>
</dbReference>